<reference evidence="1" key="2">
    <citation type="submission" date="2020-09" db="EMBL/GenBank/DDBJ databases">
        <authorList>
            <person name="Sun Q."/>
            <person name="Ohkuma M."/>
        </authorList>
    </citation>
    <scope>NUCLEOTIDE SEQUENCE</scope>
    <source>
        <strain evidence="1">JCM 4790</strain>
    </source>
</reference>
<keyword evidence="2" id="KW-1185">Reference proteome</keyword>
<name>A0A918P2C6_9ACTN</name>
<evidence type="ECO:0000313" key="2">
    <source>
        <dbReference type="Proteomes" id="UP000619244"/>
    </source>
</evidence>
<dbReference type="EMBL" id="BMVU01000093">
    <property type="protein sequence ID" value="GGY14110.1"/>
    <property type="molecule type" value="Genomic_DNA"/>
</dbReference>
<accession>A0A918P2C6</accession>
<comment type="caution">
    <text evidence="1">The sequence shown here is derived from an EMBL/GenBank/DDBJ whole genome shotgun (WGS) entry which is preliminary data.</text>
</comment>
<reference evidence="1" key="1">
    <citation type="journal article" date="2014" name="Int. J. Syst. Evol. Microbiol.">
        <title>Complete genome sequence of Corynebacterium casei LMG S-19264T (=DSM 44701T), isolated from a smear-ripened cheese.</title>
        <authorList>
            <consortium name="US DOE Joint Genome Institute (JGI-PGF)"/>
            <person name="Walter F."/>
            <person name="Albersmeier A."/>
            <person name="Kalinowski J."/>
            <person name="Ruckert C."/>
        </authorList>
    </citation>
    <scope>NUCLEOTIDE SEQUENCE</scope>
    <source>
        <strain evidence="1">JCM 4790</strain>
    </source>
</reference>
<gene>
    <name evidence="1" type="ORF">GCM10010358_77890</name>
</gene>
<evidence type="ECO:0000313" key="1">
    <source>
        <dbReference type="EMBL" id="GGY14110.1"/>
    </source>
</evidence>
<dbReference type="AlphaFoldDB" id="A0A918P2C6"/>
<organism evidence="1 2">
    <name type="scientific">Streptomyces minutiscleroticus</name>
    <dbReference type="NCBI Taxonomy" id="68238"/>
    <lineage>
        <taxon>Bacteria</taxon>
        <taxon>Bacillati</taxon>
        <taxon>Actinomycetota</taxon>
        <taxon>Actinomycetes</taxon>
        <taxon>Kitasatosporales</taxon>
        <taxon>Streptomycetaceae</taxon>
        <taxon>Streptomyces</taxon>
    </lineage>
</organism>
<proteinExistence type="predicted"/>
<dbReference type="Proteomes" id="UP000619244">
    <property type="component" value="Unassembled WGS sequence"/>
</dbReference>
<sequence>MTNAALAEATGLSKNRIGATVRDAAPVLTALGHTAPTGALTVTTAQQLASIAGHDLASS</sequence>
<protein>
    <submittedName>
        <fullName evidence="1">Uncharacterized protein</fullName>
    </submittedName>
</protein>